<dbReference type="InterPro" id="IPR000477">
    <property type="entry name" value="RT_dom"/>
</dbReference>
<dbReference type="EC" id="2.7.7.49" evidence="1"/>
<feature type="compositionally biased region" description="Acidic residues" evidence="9">
    <location>
        <begin position="571"/>
        <end position="584"/>
    </location>
</feature>
<dbReference type="GO" id="GO:0004519">
    <property type="term" value="F:endonuclease activity"/>
    <property type="evidence" value="ECO:0007669"/>
    <property type="project" value="UniProtKB-KW"/>
</dbReference>
<dbReference type="FunFam" id="3.10.20.370:FF:000001">
    <property type="entry name" value="Retrovirus-related Pol polyprotein from transposon 17.6-like protein"/>
    <property type="match status" value="1"/>
</dbReference>
<proteinExistence type="predicted"/>
<keyword evidence="2" id="KW-0808">Transferase</keyword>
<feature type="region of interest" description="Disordered" evidence="9">
    <location>
        <begin position="1"/>
        <end position="31"/>
    </location>
</feature>
<sequence length="1225" mass="139480">MSTPNNNNNNNDNNNSNNANMPPTGNETMLTDMFGNLDLQQQHLLWQQIYLQQQQGQQVLPQQPAAAQEPNDQAAAPIQQQVLPQQQQPAQPPNNHVVAAPTEQQVVEMALKMQGKANELYAQYFHLLEVSADDGVVEEAMANYENYEAKMLKHLRTIRGKFPNNIVLNEILDRGNDKQTSRDDVSTQPSGSTSSKKDVQPSRPKDSDLPIFNLEGCRNQALRGQKNNKTLPVFSSAEDWVEHMEVALRLHDADMIWGDCLQYCMDNAQIQQLQKALEDISVPVGRKWHTWKQVCETILEIFDSALQKRQRRNAVLHCKQKESESLKDFTMRFRTVLHNANIRTEDNPIMLDMFLDHMLPNARHAAVSFLSMQGSEWPNDVLEVFKDIEGLHVQDVMPSYGMGKRKMFEQHSGRAVRSKTSSGVNLPEIANPCKHCLKENIIVEFSKHKCPNFQKRPHTDQKQHSFYKGFKPKFSGSSPHQHNGQYGQRMQRSAKRIVNKANKAANSISRATKAQNQRQAYSQAVIQQDEVLDAERQALQQSLPIMGRNAFYSIEPEENLTSAPESQLYGDDNEQGMQTEDEAMPDATTPQCKQARMANKHNPHSNDEILIPIILQDQKVLALLDSGATFSSIDINFCKRMKWRVNKAEGEIHLADNNHIVKRRGVTDILEVRYNKRSRMHVFEVMHLARGHVASIGTDLMPHFGIGYTGLVSTWDDTEQTTEKEEEERLPTPNASPAGTKAEHATFLETLQPLLTANKAIPANAFCTLPQAIVHLDTPENKTVYRHQYPIAHTLRPLVDETITKWLADGIIKESPPDVRGKWNNPLTMAPKKDAQGNKTKYRVCLDPRALNQLLPDDWFYIPHIDEIFEKIGQANVFTTLDLTQAFHRLPIHKPDQIKTSFTNIVDGRSYCFVSMPFGIKSTSSKFQRCMNVLLNGLPFAAAYVDDVVIFSNDLRAHTKHVAVVIQKLTNVNLALNVDKCSFGMRSVHLLGFCISEGGRKTLDPRKVANTQQWPKPQTGKDIERFLGVVNYFRSHIPRASTLTGPLDALRKTPDLSKVWNTCHDMAFETLKRVLRHAPVLYQPDFRRPFLVATDASNAGIGAVLYQLDDNGNKRHISFMARSLKPAEKNYGITKKELLAVIFALNRFHIYLWGNKFRLYTDHKALVYLHTQKELNPMLVKWLDRILDYNFEIIHLRGIDNTLPDHLSRLFSDEQWLGEVIHKRS</sequence>
<organism evidence="12">
    <name type="scientific">Lichtheimia ramosa</name>
    <dbReference type="NCBI Taxonomy" id="688394"/>
    <lineage>
        <taxon>Eukaryota</taxon>
        <taxon>Fungi</taxon>
        <taxon>Fungi incertae sedis</taxon>
        <taxon>Mucoromycota</taxon>
        <taxon>Mucoromycotina</taxon>
        <taxon>Mucoromycetes</taxon>
        <taxon>Mucorales</taxon>
        <taxon>Lichtheimiaceae</taxon>
        <taxon>Lichtheimia</taxon>
    </lineage>
</organism>
<keyword evidence="7" id="KW-0378">Hydrolase</keyword>
<dbReference type="GO" id="GO:0004190">
    <property type="term" value="F:aspartic-type endopeptidase activity"/>
    <property type="evidence" value="ECO:0007669"/>
    <property type="project" value="UniProtKB-KW"/>
</dbReference>
<feature type="compositionally biased region" description="Basic and acidic residues" evidence="9">
    <location>
        <begin position="195"/>
        <end position="208"/>
    </location>
</feature>
<dbReference type="Gene3D" id="2.40.70.10">
    <property type="entry name" value="Acid Proteases"/>
    <property type="match status" value="1"/>
</dbReference>
<dbReference type="PANTHER" id="PTHR37984:SF5">
    <property type="entry name" value="PROTEIN NYNRIN-LIKE"/>
    <property type="match status" value="1"/>
</dbReference>
<dbReference type="AlphaFoldDB" id="A0A077WG37"/>
<dbReference type="GO" id="GO:0006508">
    <property type="term" value="P:proteolysis"/>
    <property type="evidence" value="ECO:0007669"/>
    <property type="project" value="InterPro"/>
</dbReference>
<feature type="region of interest" description="Disordered" evidence="9">
    <location>
        <begin position="559"/>
        <end position="585"/>
    </location>
</feature>
<keyword evidence="4" id="KW-0540">Nuclease</keyword>
<keyword evidence="5" id="KW-0645">Protease</keyword>
<evidence type="ECO:0000256" key="2">
    <source>
        <dbReference type="ARBA" id="ARBA00022679"/>
    </source>
</evidence>
<gene>
    <name evidence="12" type="ORF">LRAMOSA09104</name>
</gene>
<dbReference type="CDD" id="cd01647">
    <property type="entry name" value="RT_LTR"/>
    <property type="match status" value="1"/>
</dbReference>
<keyword evidence="8" id="KW-0695">RNA-directed DNA polymerase</keyword>
<dbReference type="EMBL" id="LK023320">
    <property type="protein sequence ID" value="CDS06576.1"/>
    <property type="molecule type" value="Genomic_DNA"/>
</dbReference>
<dbReference type="FunFam" id="3.30.70.270:FF:000020">
    <property type="entry name" value="Transposon Tf2-6 polyprotein-like Protein"/>
    <property type="match status" value="1"/>
</dbReference>
<dbReference type="Gene3D" id="3.10.10.10">
    <property type="entry name" value="HIV Type 1 Reverse Transcriptase, subunit A, domain 1"/>
    <property type="match status" value="1"/>
</dbReference>
<keyword evidence="3" id="KW-0548">Nucleotidyltransferase</keyword>
<feature type="domain" description="Reverse transcriptase RNase H-like" evidence="11">
    <location>
        <begin position="1085"/>
        <end position="1189"/>
    </location>
</feature>
<feature type="compositionally biased region" description="Basic and acidic residues" evidence="9">
    <location>
        <begin position="173"/>
        <end position="185"/>
    </location>
</feature>
<feature type="domain" description="Reverse transcriptase" evidence="10">
    <location>
        <begin position="831"/>
        <end position="993"/>
    </location>
</feature>
<dbReference type="Gene3D" id="3.30.70.270">
    <property type="match status" value="2"/>
</dbReference>
<keyword evidence="5" id="KW-0064">Aspartyl protease</keyword>
<dbReference type="Pfam" id="PF17917">
    <property type="entry name" value="RT_RNaseH"/>
    <property type="match status" value="1"/>
</dbReference>
<evidence type="ECO:0000256" key="9">
    <source>
        <dbReference type="SAM" id="MobiDB-lite"/>
    </source>
</evidence>
<name>A0A077WG37_9FUNG</name>
<evidence type="ECO:0000259" key="11">
    <source>
        <dbReference type="Pfam" id="PF17917"/>
    </source>
</evidence>
<reference evidence="12" key="1">
    <citation type="journal article" date="2014" name="Genome Announc.">
        <title>De novo whole-genome sequence and genome annotation of Lichtheimia ramosa.</title>
        <authorList>
            <person name="Linde J."/>
            <person name="Schwartze V."/>
            <person name="Binder U."/>
            <person name="Lass-Florl C."/>
            <person name="Voigt K."/>
            <person name="Horn F."/>
        </authorList>
    </citation>
    <scope>NUCLEOTIDE SEQUENCE</scope>
    <source>
        <strain evidence="12">JMRC FSU:6197</strain>
    </source>
</reference>
<dbReference type="InterPro" id="IPR043502">
    <property type="entry name" value="DNA/RNA_pol_sf"/>
</dbReference>
<keyword evidence="6" id="KW-0255">Endonuclease</keyword>
<evidence type="ECO:0000256" key="3">
    <source>
        <dbReference type="ARBA" id="ARBA00022695"/>
    </source>
</evidence>
<dbReference type="InterPro" id="IPR021109">
    <property type="entry name" value="Peptidase_aspartic_dom_sf"/>
</dbReference>
<dbReference type="SUPFAM" id="SSF50630">
    <property type="entry name" value="Acid proteases"/>
    <property type="match status" value="1"/>
</dbReference>
<evidence type="ECO:0000259" key="10">
    <source>
        <dbReference type="Pfam" id="PF00078"/>
    </source>
</evidence>
<dbReference type="GO" id="GO:0003964">
    <property type="term" value="F:RNA-directed DNA polymerase activity"/>
    <property type="evidence" value="ECO:0007669"/>
    <property type="project" value="UniProtKB-KW"/>
</dbReference>
<dbReference type="CDD" id="cd00303">
    <property type="entry name" value="retropepsin_like"/>
    <property type="match status" value="1"/>
</dbReference>
<dbReference type="Pfam" id="PF00078">
    <property type="entry name" value="RVT_1"/>
    <property type="match status" value="1"/>
</dbReference>
<dbReference type="InterPro" id="IPR043128">
    <property type="entry name" value="Rev_trsase/Diguanyl_cyclase"/>
</dbReference>
<feature type="region of interest" description="Disordered" evidence="9">
    <location>
        <begin position="173"/>
        <end position="211"/>
    </location>
</feature>
<evidence type="ECO:0000256" key="4">
    <source>
        <dbReference type="ARBA" id="ARBA00022722"/>
    </source>
</evidence>
<feature type="compositionally biased region" description="Low complexity" evidence="9">
    <location>
        <begin position="1"/>
        <end position="20"/>
    </location>
</feature>
<dbReference type="CDD" id="cd09274">
    <property type="entry name" value="RNase_HI_RT_Ty3"/>
    <property type="match status" value="1"/>
</dbReference>
<evidence type="ECO:0000313" key="12">
    <source>
        <dbReference type="EMBL" id="CDS06576.1"/>
    </source>
</evidence>
<dbReference type="OrthoDB" id="2275743at2759"/>
<protein>
    <recommendedName>
        <fullName evidence="1">RNA-directed DNA polymerase</fullName>
        <ecNumber evidence="1">2.7.7.49</ecNumber>
    </recommendedName>
</protein>
<dbReference type="PANTHER" id="PTHR37984">
    <property type="entry name" value="PROTEIN CBG26694"/>
    <property type="match status" value="1"/>
</dbReference>
<evidence type="ECO:0000256" key="1">
    <source>
        <dbReference type="ARBA" id="ARBA00012493"/>
    </source>
</evidence>
<evidence type="ECO:0000256" key="8">
    <source>
        <dbReference type="ARBA" id="ARBA00022918"/>
    </source>
</evidence>
<dbReference type="InterPro" id="IPR001969">
    <property type="entry name" value="Aspartic_peptidase_AS"/>
</dbReference>
<feature type="region of interest" description="Disordered" evidence="9">
    <location>
        <begin position="717"/>
        <end position="739"/>
    </location>
</feature>
<evidence type="ECO:0000256" key="7">
    <source>
        <dbReference type="ARBA" id="ARBA00022801"/>
    </source>
</evidence>
<evidence type="ECO:0000256" key="5">
    <source>
        <dbReference type="ARBA" id="ARBA00022750"/>
    </source>
</evidence>
<dbReference type="PROSITE" id="PS00141">
    <property type="entry name" value="ASP_PROTEASE"/>
    <property type="match status" value="1"/>
</dbReference>
<feature type="compositionally biased region" description="Basic and acidic residues" evidence="9">
    <location>
        <begin position="721"/>
        <end position="730"/>
    </location>
</feature>
<dbReference type="InterPro" id="IPR041373">
    <property type="entry name" value="RT_RNaseH"/>
</dbReference>
<evidence type="ECO:0000256" key="6">
    <source>
        <dbReference type="ARBA" id="ARBA00022759"/>
    </source>
</evidence>
<dbReference type="InterPro" id="IPR050951">
    <property type="entry name" value="Retrovirus_Pol_polyprotein"/>
</dbReference>
<accession>A0A077WG37</accession>
<dbReference type="SUPFAM" id="SSF56672">
    <property type="entry name" value="DNA/RNA polymerases"/>
    <property type="match status" value="1"/>
</dbReference>